<name>A0A5P8VUS3_9NOSO</name>
<dbReference type="Proteomes" id="UP000326678">
    <property type="component" value="Chromosome Gxm1"/>
</dbReference>
<accession>A0A5P8VUS3</accession>
<dbReference type="AlphaFoldDB" id="A0A5P8VUS3"/>
<keyword evidence="2" id="KW-1185">Reference proteome</keyword>
<sequence>MPLSRFYTTNIDNYHQYQNLNEIWYLITFEDLPSPLIHYL</sequence>
<protein>
    <submittedName>
        <fullName evidence="1">Uncharacterized protein</fullName>
    </submittedName>
</protein>
<dbReference type="KEGG" id="nsh:GXM_01645"/>
<evidence type="ECO:0000313" key="2">
    <source>
        <dbReference type="Proteomes" id="UP000326678"/>
    </source>
</evidence>
<dbReference type="EMBL" id="CP045226">
    <property type="protein sequence ID" value="QFS44172.1"/>
    <property type="molecule type" value="Genomic_DNA"/>
</dbReference>
<reference evidence="1 2" key="1">
    <citation type="submission" date="2019-10" db="EMBL/GenBank/DDBJ databases">
        <title>Genomic and transcriptomic insights into the perfect genentic adaptation of a filamentous nitrogen-fixing cyanobacterium to rice fields.</title>
        <authorList>
            <person name="Chen Z."/>
        </authorList>
    </citation>
    <scope>NUCLEOTIDE SEQUENCE [LARGE SCALE GENOMIC DNA]</scope>
    <source>
        <strain evidence="1">CCNUC1</strain>
    </source>
</reference>
<gene>
    <name evidence="1" type="ORF">GXM_01645</name>
</gene>
<evidence type="ECO:0000313" key="1">
    <source>
        <dbReference type="EMBL" id="QFS44172.1"/>
    </source>
</evidence>
<organism evidence="1 2">
    <name type="scientific">Nostoc sphaeroides CCNUC1</name>
    <dbReference type="NCBI Taxonomy" id="2653204"/>
    <lineage>
        <taxon>Bacteria</taxon>
        <taxon>Bacillati</taxon>
        <taxon>Cyanobacteriota</taxon>
        <taxon>Cyanophyceae</taxon>
        <taxon>Nostocales</taxon>
        <taxon>Nostocaceae</taxon>
        <taxon>Nostoc</taxon>
    </lineage>
</organism>
<proteinExistence type="predicted"/>